<accession>A0AA40BKL7</accession>
<keyword evidence="4" id="KW-1185">Reference proteome</keyword>
<protein>
    <submittedName>
        <fullName evidence="2">Uncharacterized protein</fullName>
    </submittedName>
</protein>
<proteinExistence type="predicted"/>
<evidence type="ECO:0000313" key="2">
    <source>
        <dbReference type="EMBL" id="KAK0735926.1"/>
    </source>
</evidence>
<feature type="chain" id="PRO_5041630254" evidence="1">
    <location>
        <begin position="17"/>
        <end position="187"/>
    </location>
</feature>
<dbReference type="AlphaFoldDB" id="A0AA40BKL7"/>
<gene>
    <name evidence="2" type="ORF">B0T18DRAFT_335458</name>
    <name evidence="3" type="ORF">B0T18DRAFT_474065</name>
</gene>
<sequence length="187" mass="21088">MHLPTLLLSLLPLSSAFLIPASLPDGLYLAPINGTSAADLQCVDLDALVASHSHSAASTSRRAVDRRQEKTKYAIGRTDRMFPNHGDYNECTDSWRLFFANGGVVKGHFLFLCTYGEAVLAGCNYRNNDFTARYTNPTLVDFFNGVADKQWGTWTTGWVRIKYYDYSFIDFTFWRDLKGTQFCTDLP</sequence>
<name>A0AA40BKL7_9PEZI</name>
<dbReference type="EMBL" id="JAUKUD010000009">
    <property type="protein sequence ID" value="KAK0735926.1"/>
    <property type="molecule type" value="Genomic_DNA"/>
</dbReference>
<comment type="caution">
    <text evidence="2">The sequence shown here is derived from an EMBL/GenBank/DDBJ whole genome shotgun (WGS) entry which is preliminary data.</text>
</comment>
<evidence type="ECO:0000256" key="1">
    <source>
        <dbReference type="SAM" id="SignalP"/>
    </source>
</evidence>
<feature type="signal peptide" evidence="1">
    <location>
        <begin position="1"/>
        <end position="16"/>
    </location>
</feature>
<dbReference type="Proteomes" id="UP001172155">
    <property type="component" value="Unassembled WGS sequence"/>
</dbReference>
<dbReference type="EMBL" id="JAUKUD010000007">
    <property type="protein sequence ID" value="KAK0738022.1"/>
    <property type="molecule type" value="Genomic_DNA"/>
</dbReference>
<reference evidence="2" key="1">
    <citation type="submission" date="2023-06" db="EMBL/GenBank/DDBJ databases">
        <title>Genome-scale phylogeny and comparative genomics of the fungal order Sordariales.</title>
        <authorList>
            <consortium name="Lawrence Berkeley National Laboratory"/>
            <person name="Hensen N."/>
            <person name="Bonometti L."/>
            <person name="Westerberg I."/>
            <person name="Brannstrom I.O."/>
            <person name="Guillou S."/>
            <person name="Cros-Aarteil S."/>
            <person name="Calhoun S."/>
            <person name="Haridas S."/>
            <person name="Kuo A."/>
            <person name="Mondo S."/>
            <person name="Pangilinan J."/>
            <person name="Riley R."/>
            <person name="LaButti K."/>
            <person name="Andreopoulos B."/>
            <person name="Lipzen A."/>
            <person name="Chen C."/>
            <person name="Yanf M."/>
            <person name="Daum C."/>
            <person name="Ng V."/>
            <person name="Clum A."/>
            <person name="Steindorff A."/>
            <person name="Ohm R."/>
            <person name="Martin F."/>
            <person name="Silar P."/>
            <person name="Natvig D."/>
            <person name="Lalanne C."/>
            <person name="Gautier V."/>
            <person name="Ament-velasquez S.L."/>
            <person name="Kruys A."/>
            <person name="Hutchinson M.I."/>
            <person name="Powell A.J."/>
            <person name="Barry K."/>
            <person name="Miller A.N."/>
            <person name="Grigoriev I.V."/>
            <person name="Debuchy R."/>
            <person name="Gladieux P."/>
            <person name="Thoren M.H."/>
            <person name="Johannesson H."/>
        </authorList>
    </citation>
    <scope>NUCLEOTIDE SEQUENCE</scope>
    <source>
        <strain evidence="2">SMH3187-1</strain>
    </source>
</reference>
<evidence type="ECO:0000313" key="4">
    <source>
        <dbReference type="Proteomes" id="UP001172155"/>
    </source>
</evidence>
<organism evidence="2 4">
    <name type="scientific">Schizothecium vesticola</name>
    <dbReference type="NCBI Taxonomy" id="314040"/>
    <lineage>
        <taxon>Eukaryota</taxon>
        <taxon>Fungi</taxon>
        <taxon>Dikarya</taxon>
        <taxon>Ascomycota</taxon>
        <taxon>Pezizomycotina</taxon>
        <taxon>Sordariomycetes</taxon>
        <taxon>Sordariomycetidae</taxon>
        <taxon>Sordariales</taxon>
        <taxon>Schizotheciaceae</taxon>
        <taxon>Schizothecium</taxon>
    </lineage>
</organism>
<keyword evidence="1" id="KW-0732">Signal</keyword>
<evidence type="ECO:0000313" key="3">
    <source>
        <dbReference type="EMBL" id="KAK0738022.1"/>
    </source>
</evidence>